<evidence type="ECO:0000256" key="2">
    <source>
        <dbReference type="SAM" id="MobiDB-lite"/>
    </source>
</evidence>
<dbReference type="Gene3D" id="3.10.20.90">
    <property type="entry name" value="Phosphatidylinositol 3-kinase Catalytic Subunit, Chain A, domain 1"/>
    <property type="match status" value="1"/>
</dbReference>
<dbReference type="PANTHER" id="PTHR31066:SF85">
    <property type="entry name" value="OS02G0809100 PROTEIN"/>
    <property type="match status" value="1"/>
</dbReference>
<keyword evidence="1" id="KW-0175">Coiled coil</keyword>
<sequence>MDNSYSSYADSGDSSPRSREIDCENQSWEDPSSTTSTTTNTAAATNYRVKFMVSYNGKIQPRQHDNQLTYVGGETKILAVERNAKFVTVISKLTAICDFDTVNLKYQLPGEDLDALVSVTNDEDLEHMMMEYDRLNRSSPKPARLRLFLFPVRSNSSSLASSAKDGGSTKSNQQWFVDAFNSAQIQQSIDSAAATSPPASETLSNPDFLFGLDNTNKCVVSPPSPPQISSPVKAKQDLVQEQQQFIQDQQLQIQDHNREDHRILVGEHAEIQRQIQELQKLQITNQEQQQQTLTRAFAGDYYVQKVPENTVPAGSIPVTLPPVSPLSLAVPAPPPTAAGYWQERHIAPPPVSSADHQVYLIPTPTGYYQTQVPPQQSVLQVPGQGYYAPPPPVYREQPIYNVAPQQPQQQQQQVQPRIVMLADGNYAQVGYDSAGRQVLYAAPPQPSPGGVMPPSSYQTVTNEGLVGGGAMDLRQQQQQQQQQPKMAAIPEVKIPNLKPAQAAV</sequence>
<feature type="domain" description="PB1" evidence="3">
    <location>
        <begin position="63"/>
        <end position="152"/>
    </location>
</feature>
<dbReference type="AlphaFoldDB" id="A0AAD4XEX5"/>
<dbReference type="InterPro" id="IPR053198">
    <property type="entry name" value="Gynoecium_Dev_Regulator"/>
</dbReference>
<protein>
    <recommendedName>
        <fullName evidence="3">PB1 domain-containing protein</fullName>
    </recommendedName>
</protein>
<dbReference type="EMBL" id="JAJJMB010010800">
    <property type="protein sequence ID" value="KAI3906234.1"/>
    <property type="molecule type" value="Genomic_DNA"/>
</dbReference>
<dbReference type="SUPFAM" id="SSF54277">
    <property type="entry name" value="CAD &amp; PB1 domains"/>
    <property type="match status" value="1"/>
</dbReference>
<organism evidence="4 5">
    <name type="scientific">Papaver atlanticum</name>
    <dbReference type="NCBI Taxonomy" id="357466"/>
    <lineage>
        <taxon>Eukaryota</taxon>
        <taxon>Viridiplantae</taxon>
        <taxon>Streptophyta</taxon>
        <taxon>Embryophyta</taxon>
        <taxon>Tracheophyta</taxon>
        <taxon>Spermatophyta</taxon>
        <taxon>Magnoliopsida</taxon>
        <taxon>Ranunculales</taxon>
        <taxon>Papaveraceae</taxon>
        <taxon>Papaveroideae</taxon>
        <taxon>Papaver</taxon>
    </lineage>
</organism>
<evidence type="ECO:0000256" key="1">
    <source>
        <dbReference type="SAM" id="Coils"/>
    </source>
</evidence>
<proteinExistence type="predicted"/>
<dbReference type="Pfam" id="PF00564">
    <property type="entry name" value="PB1"/>
    <property type="match status" value="1"/>
</dbReference>
<feature type="coiled-coil region" evidence="1">
    <location>
        <begin position="239"/>
        <end position="291"/>
    </location>
</feature>
<name>A0AAD4XEX5_9MAGN</name>
<dbReference type="SMART" id="SM00666">
    <property type="entry name" value="PB1"/>
    <property type="match status" value="1"/>
</dbReference>
<evidence type="ECO:0000313" key="4">
    <source>
        <dbReference type="EMBL" id="KAI3906234.1"/>
    </source>
</evidence>
<evidence type="ECO:0000259" key="3">
    <source>
        <dbReference type="SMART" id="SM00666"/>
    </source>
</evidence>
<comment type="caution">
    <text evidence="4">The sequence shown here is derived from an EMBL/GenBank/DDBJ whole genome shotgun (WGS) entry which is preliminary data.</text>
</comment>
<dbReference type="PANTHER" id="PTHR31066">
    <property type="entry name" value="OS05G0427100 PROTEIN-RELATED"/>
    <property type="match status" value="1"/>
</dbReference>
<dbReference type="Proteomes" id="UP001202328">
    <property type="component" value="Unassembled WGS sequence"/>
</dbReference>
<dbReference type="InterPro" id="IPR000270">
    <property type="entry name" value="PB1_dom"/>
</dbReference>
<feature type="region of interest" description="Disordered" evidence="2">
    <location>
        <begin position="464"/>
        <end position="504"/>
    </location>
</feature>
<reference evidence="4" key="1">
    <citation type="submission" date="2022-04" db="EMBL/GenBank/DDBJ databases">
        <title>A functionally conserved STORR gene fusion in Papaver species that diverged 16.8 million years ago.</title>
        <authorList>
            <person name="Catania T."/>
        </authorList>
    </citation>
    <scope>NUCLEOTIDE SEQUENCE</scope>
    <source>
        <strain evidence="4">S-188037</strain>
    </source>
</reference>
<feature type="region of interest" description="Disordered" evidence="2">
    <location>
        <begin position="1"/>
        <end position="40"/>
    </location>
</feature>
<keyword evidence="5" id="KW-1185">Reference proteome</keyword>
<feature type="compositionally biased region" description="Low complexity" evidence="2">
    <location>
        <begin position="1"/>
        <end position="15"/>
    </location>
</feature>
<evidence type="ECO:0000313" key="5">
    <source>
        <dbReference type="Proteomes" id="UP001202328"/>
    </source>
</evidence>
<accession>A0AAD4XEX5</accession>
<gene>
    <name evidence="4" type="ORF">MKW98_021767</name>
</gene>
<dbReference type="FunFam" id="3.10.20.90:FF:000058">
    <property type="entry name" value="Octicosapeptide/phox/Bem1p domain kinase superfamily protein"/>
    <property type="match status" value="1"/>
</dbReference>
<dbReference type="CDD" id="cd06410">
    <property type="entry name" value="PB1_UP2"/>
    <property type="match status" value="1"/>
</dbReference>